<dbReference type="Pfam" id="PF01827">
    <property type="entry name" value="FTH"/>
    <property type="match status" value="1"/>
</dbReference>
<feature type="region of interest" description="Disordered" evidence="1">
    <location>
        <begin position="408"/>
        <end position="427"/>
    </location>
</feature>
<sequence>MYRSICSQILCLKWFKSPAEEVSTTDNEVSIMDMPDLVMRKILGYVDFITIMNLRKVCHAFRNFIDDTKLDYGLTRVCFVVRPSLIRVIIYRSNPMVSSYTDLITLNHVDPIILNYAKYATSSLVNINGSDRVTFLKEEDFLDVFSRDLRVILRNQRLSSMRLEIKEKDYDLVGSMFYKEFLNRNFTSITNKKYGWWSCCRNRFKSQWEFVNHLHAVNDVHFLKPSVDQFYDCFKTVLKSRSSTPIQIKKLEIQVMESYHLMDIARFIDIKHMKCLDIDRLRLDEDKEQFLDEIVELNGWECIQELTIRNFNINIPLERFLHKSQLNIQIPAISMEDVLFLKMKLLTSPVFENYTIYYDDPKDNMDQLFSILGRSETERVKHWYFRIADTKQLSWGGGSRCGIPIYGYHGNSDDDDDQEQDYGDDSD</sequence>
<reference evidence="3 4" key="1">
    <citation type="submission" date="2019-12" db="EMBL/GenBank/DDBJ databases">
        <title>Chromosome-level assembly of the Caenorhabditis remanei genome.</title>
        <authorList>
            <person name="Teterina A.A."/>
            <person name="Willis J.H."/>
            <person name="Phillips P.C."/>
        </authorList>
    </citation>
    <scope>NUCLEOTIDE SEQUENCE [LARGE SCALE GENOMIC DNA]</scope>
    <source>
        <strain evidence="3 4">PX506</strain>
        <tissue evidence="3">Whole organism</tissue>
    </source>
</reference>
<dbReference type="InterPro" id="IPR040161">
    <property type="entry name" value="FB224"/>
</dbReference>
<dbReference type="GeneID" id="9813418"/>
<dbReference type="InterPro" id="IPR001810">
    <property type="entry name" value="F-box_dom"/>
</dbReference>
<dbReference type="PANTHER" id="PTHR23015">
    <property type="entry name" value="UNCHARACTERIZED C.ELEGANS PROTEIN"/>
    <property type="match status" value="1"/>
</dbReference>
<feature type="compositionally biased region" description="Acidic residues" evidence="1">
    <location>
        <begin position="413"/>
        <end position="427"/>
    </location>
</feature>
<organism evidence="3 4">
    <name type="scientific">Caenorhabditis remanei</name>
    <name type="common">Caenorhabditis vulgaris</name>
    <dbReference type="NCBI Taxonomy" id="31234"/>
    <lineage>
        <taxon>Eukaryota</taxon>
        <taxon>Metazoa</taxon>
        <taxon>Ecdysozoa</taxon>
        <taxon>Nematoda</taxon>
        <taxon>Chromadorea</taxon>
        <taxon>Rhabditida</taxon>
        <taxon>Rhabditina</taxon>
        <taxon>Rhabditomorpha</taxon>
        <taxon>Rhabditoidea</taxon>
        <taxon>Rhabditidae</taxon>
        <taxon>Peloderinae</taxon>
        <taxon>Caenorhabditis</taxon>
    </lineage>
</organism>
<dbReference type="PANTHER" id="PTHR23015:SF4">
    <property type="entry name" value="DUF38 DOMAIN-CONTAINING PROTEIN-RELATED"/>
    <property type="match status" value="1"/>
</dbReference>
<proteinExistence type="predicted"/>
<dbReference type="InterPro" id="IPR002900">
    <property type="entry name" value="DUF38/FTH_CAE_spp"/>
</dbReference>
<dbReference type="InterPro" id="IPR036047">
    <property type="entry name" value="F-box-like_dom_sf"/>
</dbReference>
<dbReference type="CTD" id="9813418"/>
<dbReference type="RefSeq" id="XP_053588703.1">
    <property type="nucleotide sequence ID" value="XM_053724509.1"/>
</dbReference>
<protein>
    <recommendedName>
        <fullName evidence="2">F-box domain-containing protein</fullName>
    </recommendedName>
</protein>
<evidence type="ECO:0000256" key="1">
    <source>
        <dbReference type="SAM" id="MobiDB-lite"/>
    </source>
</evidence>
<dbReference type="GO" id="GO:0045087">
    <property type="term" value="P:innate immune response"/>
    <property type="evidence" value="ECO:0007669"/>
    <property type="project" value="TreeGrafter"/>
</dbReference>
<evidence type="ECO:0000259" key="2">
    <source>
        <dbReference type="PROSITE" id="PS50181"/>
    </source>
</evidence>
<accession>A0A6A5HAJ9</accession>
<dbReference type="CDD" id="cd22150">
    <property type="entry name" value="F-box_CeFBXA-like"/>
    <property type="match status" value="1"/>
</dbReference>
<name>A0A6A5HAJ9_CAERE</name>
<dbReference type="SMART" id="SM00256">
    <property type="entry name" value="FBOX"/>
    <property type="match status" value="1"/>
</dbReference>
<dbReference type="EMBL" id="WUAV01000002">
    <property type="protein sequence ID" value="KAF1764215.1"/>
    <property type="molecule type" value="Genomic_DNA"/>
</dbReference>
<dbReference type="PROSITE" id="PS50181">
    <property type="entry name" value="FBOX"/>
    <property type="match status" value="1"/>
</dbReference>
<dbReference type="AlphaFoldDB" id="A0A6A5HAJ9"/>
<dbReference type="KEGG" id="crq:GCK72_004162"/>
<feature type="domain" description="F-box" evidence="2">
    <location>
        <begin position="28"/>
        <end position="77"/>
    </location>
</feature>
<evidence type="ECO:0000313" key="4">
    <source>
        <dbReference type="Proteomes" id="UP000483820"/>
    </source>
</evidence>
<dbReference type="SUPFAM" id="SSF81383">
    <property type="entry name" value="F-box domain"/>
    <property type="match status" value="1"/>
</dbReference>
<comment type="caution">
    <text evidence="3">The sequence shown here is derived from an EMBL/GenBank/DDBJ whole genome shotgun (WGS) entry which is preliminary data.</text>
</comment>
<evidence type="ECO:0000313" key="3">
    <source>
        <dbReference type="EMBL" id="KAF1764215.1"/>
    </source>
</evidence>
<gene>
    <name evidence="3" type="ORF">GCK72_004162</name>
</gene>
<dbReference type="Pfam" id="PF00646">
    <property type="entry name" value="F-box"/>
    <property type="match status" value="1"/>
</dbReference>
<dbReference type="Proteomes" id="UP000483820">
    <property type="component" value="Chromosome II"/>
</dbReference>